<organism evidence="2 3">
    <name type="scientific">Eumeta variegata</name>
    <name type="common">Bagworm moth</name>
    <name type="synonym">Eumeta japonica</name>
    <dbReference type="NCBI Taxonomy" id="151549"/>
    <lineage>
        <taxon>Eukaryota</taxon>
        <taxon>Metazoa</taxon>
        <taxon>Ecdysozoa</taxon>
        <taxon>Arthropoda</taxon>
        <taxon>Hexapoda</taxon>
        <taxon>Insecta</taxon>
        <taxon>Pterygota</taxon>
        <taxon>Neoptera</taxon>
        <taxon>Endopterygota</taxon>
        <taxon>Lepidoptera</taxon>
        <taxon>Glossata</taxon>
        <taxon>Ditrysia</taxon>
        <taxon>Tineoidea</taxon>
        <taxon>Psychidae</taxon>
        <taxon>Oiketicinae</taxon>
        <taxon>Eumeta</taxon>
    </lineage>
</organism>
<evidence type="ECO:0000313" key="2">
    <source>
        <dbReference type="EMBL" id="GBP43029.1"/>
    </source>
</evidence>
<dbReference type="AlphaFoldDB" id="A0A4C1VXQ3"/>
<evidence type="ECO:0000313" key="3">
    <source>
        <dbReference type="Proteomes" id="UP000299102"/>
    </source>
</evidence>
<keyword evidence="3" id="KW-1185">Reference proteome</keyword>
<comment type="caution">
    <text evidence="2">The sequence shown here is derived from an EMBL/GenBank/DDBJ whole genome shotgun (WGS) entry which is preliminary data.</text>
</comment>
<proteinExistence type="predicted"/>
<reference evidence="2 3" key="1">
    <citation type="journal article" date="2019" name="Commun. Biol.">
        <title>The bagworm genome reveals a unique fibroin gene that provides high tensile strength.</title>
        <authorList>
            <person name="Kono N."/>
            <person name="Nakamura H."/>
            <person name="Ohtoshi R."/>
            <person name="Tomita M."/>
            <person name="Numata K."/>
            <person name="Arakawa K."/>
        </authorList>
    </citation>
    <scope>NUCLEOTIDE SEQUENCE [LARGE SCALE GENOMIC DNA]</scope>
</reference>
<protein>
    <submittedName>
        <fullName evidence="2">Uncharacterized protein</fullName>
    </submittedName>
</protein>
<feature type="compositionally biased region" description="Basic and acidic residues" evidence="1">
    <location>
        <begin position="136"/>
        <end position="145"/>
    </location>
</feature>
<gene>
    <name evidence="2" type="ORF">EVAR_49517_1</name>
</gene>
<dbReference type="Proteomes" id="UP000299102">
    <property type="component" value="Unassembled WGS sequence"/>
</dbReference>
<evidence type="ECO:0000256" key="1">
    <source>
        <dbReference type="SAM" id="MobiDB-lite"/>
    </source>
</evidence>
<name>A0A4C1VXQ3_EUMVA</name>
<accession>A0A4C1VXQ3</accession>
<sequence>MKRIIVNADVVTRRKVGMSIAVVRVSDNVADAKVSGGPDGESPNYSFAEREIKARTTRSRFCNNKKIRNENPWSKLGAGAPRISARLIHFRSCRCGRPNAFDSSTSSDTPQRPYTSFCQYYSNAGQRCSSGYRPIESSKSDDHPKNILKNPQKVIRE</sequence>
<feature type="region of interest" description="Disordered" evidence="1">
    <location>
        <begin position="131"/>
        <end position="157"/>
    </location>
</feature>
<dbReference type="EMBL" id="BGZK01000428">
    <property type="protein sequence ID" value="GBP43029.1"/>
    <property type="molecule type" value="Genomic_DNA"/>
</dbReference>